<reference evidence="3" key="1">
    <citation type="submission" date="2016-10" db="EMBL/GenBank/DDBJ databases">
        <authorList>
            <person name="Wibberg D."/>
        </authorList>
    </citation>
    <scope>NUCLEOTIDE SEQUENCE [LARGE SCALE GENOMIC DNA]</scope>
</reference>
<protein>
    <recommendedName>
        <fullName evidence="1">Nucleotidyltransferase-like domain-containing protein</fullName>
    </recommendedName>
</protein>
<accession>A0A1R3U6T3</accession>
<name>A0A1R3U6T3_9HYPH</name>
<dbReference type="STRING" id="1907666.DSM25559_5456"/>
<sequence>MKQIDLMFRTMVAELQQRTFDAQWSADFPPTGRFVKVTVDNRAYWYFDQPNGQGGQKRRYVGPIDDREITARVETFKGEKDDFQNRRKMVAALTREAGMIAPDRFTGTVIETLAAAGLFRLRGVLVGTVAFQCYSAHLGVRLPMAAILTGDADLAQDYAISSEVQDSIPPIVDLLQSVDPSFRALPHVSGSPLSNAFRNSSGYRVEFLTTNRGGEDYSDQPAKMPALGGASAEPLRFMDFLLRDPVRTVLLHSAGISVVVPDPSRFAIHKLIVAGRRKDDTGGRAKKAKDLRQAGMLFEALQETGDGANLADTLREAWDRGPSWRSALTAGVDAVDKQYQPAVHKIFAILPTDEVHHYST</sequence>
<proteinExistence type="predicted"/>
<dbReference type="Pfam" id="PF12281">
    <property type="entry name" value="NTP_transf_8"/>
    <property type="match status" value="1"/>
</dbReference>
<gene>
    <name evidence="2" type="ORF">DSM25559_5456</name>
</gene>
<organism evidence="2 3">
    <name type="scientific">Agrobacterium rosae</name>
    <dbReference type="NCBI Taxonomy" id="1972867"/>
    <lineage>
        <taxon>Bacteria</taxon>
        <taxon>Pseudomonadati</taxon>
        <taxon>Pseudomonadota</taxon>
        <taxon>Alphaproteobacteria</taxon>
        <taxon>Hyphomicrobiales</taxon>
        <taxon>Rhizobiaceae</taxon>
        <taxon>Rhizobium/Agrobacterium group</taxon>
        <taxon>Agrobacterium</taxon>
    </lineage>
</organism>
<feature type="domain" description="Nucleotidyltransferase-like" evidence="1">
    <location>
        <begin position="105"/>
        <end position="319"/>
    </location>
</feature>
<evidence type="ECO:0000313" key="2">
    <source>
        <dbReference type="EMBL" id="SCX36385.1"/>
    </source>
</evidence>
<dbReference type="PIRSF" id="PIRSF031854">
    <property type="entry name" value="UCP031854"/>
    <property type="match status" value="1"/>
</dbReference>
<dbReference type="InterPro" id="IPR058575">
    <property type="entry name" value="NTP_transf_8_dom"/>
</dbReference>
<evidence type="ECO:0000313" key="3">
    <source>
        <dbReference type="Proteomes" id="UP000187891"/>
    </source>
</evidence>
<dbReference type="InterPro" id="IPR022550">
    <property type="entry name" value="NTP_transf_8"/>
</dbReference>
<dbReference type="EMBL" id="FMUE01000034">
    <property type="protein sequence ID" value="SCX36385.1"/>
    <property type="molecule type" value="Genomic_DNA"/>
</dbReference>
<dbReference type="Proteomes" id="UP000187891">
    <property type="component" value="Unassembled WGS sequence"/>
</dbReference>
<dbReference type="RefSeq" id="WP_077123234.1">
    <property type="nucleotide sequence ID" value="NZ_FMUE01000034.1"/>
</dbReference>
<dbReference type="AlphaFoldDB" id="A0A1R3U6T3"/>
<evidence type="ECO:0000259" key="1">
    <source>
        <dbReference type="Pfam" id="PF12281"/>
    </source>
</evidence>